<feature type="transmembrane region" description="Helical" evidence="1">
    <location>
        <begin position="27"/>
        <end position="47"/>
    </location>
</feature>
<dbReference type="AlphaFoldDB" id="A0A5C7JAG6"/>
<keyword evidence="1" id="KW-0812">Transmembrane</keyword>
<dbReference type="InterPro" id="IPR004843">
    <property type="entry name" value="Calcineurin-like_PHP"/>
</dbReference>
<organism evidence="3 4">
    <name type="scientific">Candidatus Dojkabacteria bacterium</name>
    <dbReference type="NCBI Taxonomy" id="2099670"/>
    <lineage>
        <taxon>Bacteria</taxon>
        <taxon>Candidatus Dojkabacteria</taxon>
    </lineage>
</organism>
<dbReference type="GO" id="GO:0016787">
    <property type="term" value="F:hydrolase activity"/>
    <property type="evidence" value="ECO:0007669"/>
    <property type="project" value="InterPro"/>
</dbReference>
<evidence type="ECO:0000256" key="1">
    <source>
        <dbReference type="SAM" id="Phobius"/>
    </source>
</evidence>
<evidence type="ECO:0000313" key="4">
    <source>
        <dbReference type="Proteomes" id="UP000321026"/>
    </source>
</evidence>
<accession>A0A5C7JAG6</accession>
<gene>
    <name evidence="3" type="ORF">E6Q11_01505</name>
</gene>
<dbReference type="PANTHER" id="PTHR16509">
    <property type="match status" value="1"/>
</dbReference>
<keyword evidence="1" id="KW-0472">Membrane</keyword>
<dbReference type="Proteomes" id="UP000321026">
    <property type="component" value="Unassembled WGS sequence"/>
</dbReference>
<dbReference type="SUPFAM" id="SSF56300">
    <property type="entry name" value="Metallo-dependent phosphatases"/>
    <property type="match status" value="1"/>
</dbReference>
<dbReference type="EMBL" id="SSDS01000024">
    <property type="protein sequence ID" value="TXG78208.1"/>
    <property type="molecule type" value="Genomic_DNA"/>
</dbReference>
<reference evidence="3 4" key="1">
    <citation type="submission" date="2018-09" db="EMBL/GenBank/DDBJ databases">
        <title>Metagenome Assembled Genomes from an Advanced Water Purification Facility.</title>
        <authorList>
            <person name="Stamps B.W."/>
            <person name="Spear J.R."/>
        </authorList>
    </citation>
    <scope>NUCLEOTIDE SEQUENCE [LARGE SCALE GENOMIC DNA]</scope>
    <source>
        <strain evidence="3">Bin_63_2</strain>
    </source>
</reference>
<name>A0A5C7JAG6_9BACT</name>
<feature type="domain" description="Calcineurin-like phosphoesterase" evidence="2">
    <location>
        <begin position="80"/>
        <end position="282"/>
    </location>
</feature>
<dbReference type="PANTHER" id="PTHR16509:SF1">
    <property type="entry name" value="MANGANESE-DEPENDENT ADP-RIBOSE_CDP-ALCOHOL DIPHOSPHATASE"/>
    <property type="match status" value="1"/>
</dbReference>
<keyword evidence="1" id="KW-1133">Transmembrane helix</keyword>
<comment type="caution">
    <text evidence="3">The sequence shown here is derived from an EMBL/GenBank/DDBJ whole genome shotgun (WGS) entry which is preliminary data.</text>
</comment>
<proteinExistence type="predicted"/>
<evidence type="ECO:0000259" key="2">
    <source>
        <dbReference type="Pfam" id="PF00149"/>
    </source>
</evidence>
<evidence type="ECO:0000313" key="3">
    <source>
        <dbReference type="EMBL" id="TXG78208.1"/>
    </source>
</evidence>
<dbReference type="Pfam" id="PF00149">
    <property type="entry name" value="Metallophos"/>
    <property type="match status" value="1"/>
</dbReference>
<dbReference type="Gene3D" id="3.60.21.10">
    <property type="match status" value="2"/>
</dbReference>
<protein>
    <recommendedName>
        <fullName evidence="2">Calcineurin-like phosphoesterase domain-containing protein</fullName>
    </recommendedName>
</protein>
<dbReference type="InterPro" id="IPR029052">
    <property type="entry name" value="Metallo-depent_PP-like"/>
</dbReference>
<sequence length="374" mass="43619">MKKIFHYFRQTKKHFFEQWKLDSKQLLYVRMLLIGLVLFGAGLLVGWRAPHLASFWLNPPHTFKEPPIPSIELAAASFFKIGFVTDWEYGDKQRLKQKITSEAPIELRRVVRYFNDTFRPDLVVGGGDYIESSNAKPERAKEQLREMNEIYAQSTAPRMYAFGDHDFRSLTQAEVIAALEIESTHEYRDVGDWRIIVIDPNYNKENEHRNAKQYVFGHMSPAELTWLEAALQTDRPVIVFSHYSPIPIPNSKGQYIENIDNASHVREILERSKRVAAVFSGHNPMGYYEERQGIHYFVIDTLVNRKSMGSFATIEARYLKTEDYVHFFVRQYGMNKVEYAVDGWVGKPARHLITNPPFEFQMPDEVTENELLDQ</sequence>